<dbReference type="InterPro" id="IPR022924">
    <property type="entry name" value="Cardiolipin_synthase"/>
</dbReference>
<dbReference type="NCBIfam" id="TIGR04265">
    <property type="entry name" value="bac_cardiolipin"/>
    <property type="match status" value="1"/>
</dbReference>
<comment type="subcellular location">
    <subcellularLocation>
        <location evidence="1">Cell membrane</location>
        <topology evidence="1">Multi-pass membrane protein</topology>
    </subcellularLocation>
</comment>
<evidence type="ECO:0000256" key="9">
    <source>
        <dbReference type="ARBA" id="ARBA00023136"/>
    </source>
</evidence>
<dbReference type="CDD" id="cd09112">
    <property type="entry name" value="PLDc_CLS_2"/>
    <property type="match status" value="1"/>
</dbReference>
<dbReference type="PANTHER" id="PTHR21248">
    <property type="entry name" value="CARDIOLIPIN SYNTHASE"/>
    <property type="match status" value="1"/>
</dbReference>
<dbReference type="SMART" id="SM00155">
    <property type="entry name" value="PLDc"/>
    <property type="match status" value="2"/>
</dbReference>
<evidence type="ECO:0000256" key="8">
    <source>
        <dbReference type="ARBA" id="ARBA00023098"/>
    </source>
</evidence>
<feature type="transmembrane region" description="Helical" evidence="13">
    <location>
        <begin position="12"/>
        <end position="34"/>
    </location>
</feature>
<feature type="transmembrane region" description="Helical" evidence="13">
    <location>
        <begin position="58"/>
        <end position="76"/>
    </location>
</feature>
<dbReference type="AlphaFoldDB" id="A0A1M7RZ06"/>
<evidence type="ECO:0000256" key="10">
    <source>
        <dbReference type="ARBA" id="ARBA00023209"/>
    </source>
</evidence>
<dbReference type="InterPro" id="IPR027379">
    <property type="entry name" value="CLS_N"/>
</dbReference>
<dbReference type="OrthoDB" id="9762009at2"/>
<dbReference type="Pfam" id="PF13091">
    <property type="entry name" value="PLDc_2"/>
    <property type="match status" value="2"/>
</dbReference>
<protein>
    <recommendedName>
        <fullName evidence="12">Cardiolipin synthase</fullName>
        <ecNumber evidence="12">2.7.8.-</ecNumber>
    </recommendedName>
</protein>
<keyword evidence="10" id="KW-0594">Phospholipid biosynthesis</keyword>
<dbReference type="GO" id="GO:0032049">
    <property type="term" value="P:cardiolipin biosynthetic process"/>
    <property type="evidence" value="ECO:0007669"/>
    <property type="project" value="UniProtKB-UniRule"/>
</dbReference>
<dbReference type="GO" id="GO:0008808">
    <property type="term" value="F:cardiolipin synthase activity"/>
    <property type="evidence" value="ECO:0007669"/>
    <property type="project" value="UniProtKB-UniRule"/>
</dbReference>
<keyword evidence="16" id="KW-1185">Reference proteome</keyword>
<dbReference type="InterPro" id="IPR025202">
    <property type="entry name" value="PLD-like_dom"/>
</dbReference>
<gene>
    <name evidence="15" type="ORF">SAMN02745728_00348</name>
</gene>
<evidence type="ECO:0000256" key="11">
    <source>
        <dbReference type="ARBA" id="ARBA00023264"/>
    </source>
</evidence>
<feature type="domain" description="PLD phosphodiesterase" evidence="14">
    <location>
        <begin position="436"/>
        <end position="463"/>
    </location>
</feature>
<evidence type="ECO:0000256" key="13">
    <source>
        <dbReference type="SAM" id="Phobius"/>
    </source>
</evidence>
<feature type="domain" description="PLD phosphodiesterase" evidence="14">
    <location>
        <begin position="255"/>
        <end position="282"/>
    </location>
</feature>
<dbReference type="Proteomes" id="UP000186469">
    <property type="component" value="Unassembled WGS sequence"/>
</dbReference>
<keyword evidence="6" id="KW-0677">Repeat</keyword>
<dbReference type="EC" id="2.7.8.-" evidence="12"/>
<evidence type="ECO:0000256" key="5">
    <source>
        <dbReference type="ARBA" id="ARBA00022692"/>
    </source>
</evidence>
<dbReference type="Gene3D" id="3.30.870.10">
    <property type="entry name" value="Endonuclease Chain A"/>
    <property type="match status" value="2"/>
</dbReference>
<dbReference type="STRING" id="1121455.SAMN02745728_00348"/>
<dbReference type="Pfam" id="PF13396">
    <property type="entry name" value="PLDc_N"/>
    <property type="match status" value="1"/>
</dbReference>
<keyword evidence="9 13" id="KW-0472">Membrane</keyword>
<evidence type="ECO:0000256" key="4">
    <source>
        <dbReference type="ARBA" id="ARBA00022679"/>
    </source>
</evidence>
<dbReference type="CDD" id="cd09110">
    <property type="entry name" value="PLDc_CLS_1"/>
    <property type="match status" value="1"/>
</dbReference>
<accession>A0A1M7RZ06</accession>
<evidence type="ECO:0000256" key="12">
    <source>
        <dbReference type="NCBIfam" id="TIGR04265"/>
    </source>
</evidence>
<evidence type="ECO:0000256" key="1">
    <source>
        <dbReference type="ARBA" id="ARBA00004651"/>
    </source>
</evidence>
<name>A0A1M7RZ06_9BACT</name>
<keyword evidence="8" id="KW-0443">Lipid metabolism</keyword>
<keyword evidence="11" id="KW-1208">Phospholipid metabolism</keyword>
<reference evidence="15 16" key="1">
    <citation type="submission" date="2016-12" db="EMBL/GenBank/DDBJ databases">
        <authorList>
            <person name="Song W.-J."/>
            <person name="Kurnit D.M."/>
        </authorList>
    </citation>
    <scope>NUCLEOTIDE SEQUENCE [LARGE SCALE GENOMIC DNA]</scope>
    <source>
        <strain evidence="15 16">DSM 11393</strain>
    </source>
</reference>
<dbReference type="PANTHER" id="PTHR21248:SF22">
    <property type="entry name" value="PHOSPHOLIPASE D"/>
    <property type="match status" value="1"/>
</dbReference>
<evidence type="ECO:0000256" key="2">
    <source>
        <dbReference type="ARBA" id="ARBA00022475"/>
    </source>
</evidence>
<evidence type="ECO:0000313" key="16">
    <source>
        <dbReference type="Proteomes" id="UP000186469"/>
    </source>
</evidence>
<evidence type="ECO:0000259" key="14">
    <source>
        <dbReference type="PROSITE" id="PS50035"/>
    </source>
</evidence>
<feature type="transmembrane region" description="Helical" evidence="13">
    <location>
        <begin position="88"/>
        <end position="105"/>
    </location>
</feature>
<sequence>MGSYNRSRIDYFLRIIGIGLFLGLIITVSVHFILFPNEVIKTELAYISKKTIEFTTDYYQIFVFVYVCFIGAIIFLENQNSNSTLNWLFILILFPIVGIIAYWILGPDLRYHSRRKRLKLPKQQKIQHQKHTESANPFINKTAALIYSSSLEELHTNCSVKILLDGEQTYSAMLEKIRMAKKSVFFQSFIIANDEIGETFKKELAQKAREGLSVCLLYDAVGSWKLSRSSLAELKKAGVYVYSFLPTSLPMLRGANYRNHRKTLIIDNTWGFMGGVNIREYYLKNTNGQLPWRDTHCMLQGPVIKSLLQTLLHDLEICGASETLIQYIKQDIKTQHTAQGSTTLQIATSGPDSDWDTIKKAYLSLFTTAKKNLWITTPYLIPGSGLQDALCVAALSGVDVRILIPGEPDHPMVFWASLHSCEELLRAGVRIYQYKPDRFIHAKTTVCDSAVFSVGTANIDTRSFSINFESQAFIYDAELAKEGEKIFLKDISTAKELVFEQWIKRPLSQKIRENIGKLITPMA</sequence>
<dbReference type="RefSeq" id="WP_072695860.1">
    <property type="nucleotide sequence ID" value="NZ_FRDI01000002.1"/>
</dbReference>
<evidence type="ECO:0000256" key="7">
    <source>
        <dbReference type="ARBA" id="ARBA00022989"/>
    </source>
</evidence>
<organism evidence="15 16">
    <name type="scientific">Desulfovibrio litoralis DSM 11393</name>
    <dbReference type="NCBI Taxonomy" id="1121455"/>
    <lineage>
        <taxon>Bacteria</taxon>
        <taxon>Pseudomonadati</taxon>
        <taxon>Thermodesulfobacteriota</taxon>
        <taxon>Desulfovibrionia</taxon>
        <taxon>Desulfovibrionales</taxon>
        <taxon>Desulfovibrionaceae</taxon>
        <taxon>Desulfovibrio</taxon>
    </lineage>
</organism>
<evidence type="ECO:0000256" key="6">
    <source>
        <dbReference type="ARBA" id="ARBA00022737"/>
    </source>
</evidence>
<keyword evidence="4" id="KW-0808">Transferase</keyword>
<keyword evidence="5 13" id="KW-0812">Transmembrane</keyword>
<proteinExistence type="predicted"/>
<dbReference type="InterPro" id="IPR001736">
    <property type="entry name" value="PLipase_D/transphosphatidylase"/>
</dbReference>
<dbReference type="EMBL" id="FRDI01000002">
    <property type="protein sequence ID" value="SHN51421.1"/>
    <property type="molecule type" value="Genomic_DNA"/>
</dbReference>
<keyword evidence="7 13" id="KW-1133">Transmembrane helix</keyword>
<dbReference type="SUPFAM" id="SSF56024">
    <property type="entry name" value="Phospholipase D/nuclease"/>
    <property type="match status" value="2"/>
</dbReference>
<dbReference type="PROSITE" id="PS50035">
    <property type="entry name" value="PLD"/>
    <property type="match status" value="2"/>
</dbReference>
<keyword evidence="2" id="KW-1003">Cell membrane</keyword>
<evidence type="ECO:0000256" key="3">
    <source>
        <dbReference type="ARBA" id="ARBA00022516"/>
    </source>
</evidence>
<keyword evidence="3" id="KW-0444">Lipid biosynthesis</keyword>
<evidence type="ECO:0000313" key="15">
    <source>
        <dbReference type="EMBL" id="SHN51421.1"/>
    </source>
</evidence>
<dbReference type="GO" id="GO:0005886">
    <property type="term" value="C:plasma membrane"/>
    <property type="evidence" value="ECO:0007669"/>
    <property type="project" value="UniProtKB-SubCell"/>
</dbReference>